<name>A0A382IQ33_9ZZZZ</name>
<dbReference type="AlphaFoldDB" id="A0A382IQ33"/>
<feature type="non-terminal residue" evidence="1">
    <location>
        <position position="1"/>
    </location>
</feature>
<evidence type="ECO:0008006" key="2">
    <source>
        <dbReference type="Google" id="ProtNLM"/>
    </source>
</evidence>
<sequence length="281" mass="32500">FWVVELDKAHPATFESVSFNLARDKNHAWYYGKILPGVDAASLQVVNSGFVWKDDHHVWYQHKKIAGADPVTFKHLEQAFYRDAENVYWSDTVLKGADPRTFRTFGENSSYGADKNRVWGSTKPLPFLDAPTFDVIHQSVYKDKKGVYAKGIRIDKAEPKTFRKIADLDQHFTALLADAKNYFIFLPYRGEVFRLEDRGKLLYISRPIHQGQGKEPQKQIAVSSGELTKTAWVNQKVVPVPKLRGRDIQAVEKHLMKIYQEHFNKAWDIIRARNKKNHETK</sequence>
<reference evidence="1" key="1">
    <citation type="submission" date="2018-05" db="EMBL/GenBank/DDBJ databases">
        <authorList>
            <person name="Lanie J.A."/>
            <person name="Ng W.-L."/>
            <person name="Kazmierczak K.M."/>
            <person name="Andrzejewski T.M."/>
            <person name="Davidsen T.M."/>
            <person name="Wayne K.J."/>
            <person name="Tettelin H."/>
            <person name="Glass J.I."/>
            <person name="Rusch D."/>
            <person name="Podicherti R."/>
            <person name="Tsui H.-C.T."/>
            <person name="Winkler M.E."/>
        </authorList>
    </citation>
    <scope>NUCLEOTIDE SEQUENCE</scope>
</reference>
<protein>
    <recommendedName>
        <fullName evidence="2">DKNYY family protein</fullName>
    </recommendedName>
</protein>
<proteinExistence type="predicted"/>
<evidence type="ECO:0000313" key="1">
    <source>
        <dbReference type="EMBL" id="SVC01726.1"/>
    </source>
</evidence>
<dbReference type="Pfam" id="PF13644">
    <property type="entry name" value="DKNYY"/>
    <property type="match status" value="1"/>
</dbReference>
<accession>A0A382IQ33</accession>
<dbReference type="EMBL" id="UINC01068825">
    <property type="protein sequence ID" value="SVC01726.1"/>
    <property type="molecule type" value="Genomic_DNA"/>
</dbReference>
<gene>
    <name evidence="1" type="ORF">METZ01_LOCUS254580</name>
</gene>
<organism evidence="1">
    <name type="scientific">marine metagenome</name>
    <dbReference type="NCBI Taxonomy" id="408172"/>
    <lineage>
        <taxon>unclassified sequences</taxon>
        <taxon>metagenomes</taxon>
        <taxon>ecological metagenomes</taxon>
    </lineage>
</organism>
<dbReference type="InterPro" id="IPR027375">
    <property type="entry name" value="DKNYY"/>
</dbReference>